<reference evidence="4 5" key="1">
    <citation type="submission" date="2016-04" db="EMBL/GenBank/DDBJ databases">
        <title>Complete Genome Sequence of Halotalea alkalilenta IHB B 13600.</title>
        <authorList>
            <person name="Swarnkar M.K."/>
            <person name="Sharma A."/>
            <person name="Kaushal K."/>
            <person name="Soni R."/>
            <person name="Rana S."/>
            <person name="Singh A.K."/>
            <person name="Gulati A."/>
        </authorList>
    </citation>
    <scope>NUCLEOTIDE SEQUENCE [LARGE SCALE GENOMIC DNA]</scope>
    <source>
        <strain evidence="4 5">IHB B 13600</strain>
    </source>
</reference>
<keyword evidence="2" id="KW-0479">Metal-binding</keyword>
<organism evidence="4 5">
    <name type="scientific">Halotalea alkalilenta</name>
    <dbReference type="NCBI Taxonomy" id="376489"/>
    <lineage>
        <taxon>Bacteria</taxon>
        <taxon>Pseudomonadati</taxon>
        <taxon>Pseudomonadota</taxon>
        <taxon>Gammaproteobacteria</taxon>
        <taxon>Oceanospirillales</taxon>
        <taxon>Halomonadaceae</taxon>
        <taxon>Halotalea</taxon>
    </lineage>
</organism>
<dbReference type="Gene3D" id="3.40.50.720">
    <property type="entry name" value="NAD(P)-binding Rossmann-like Domain"/>
    <property type="match status" value="1"/>
</dbReference>
<evidence type="ECO:0000256" key="2">
    <source>
        <dbReference type="RuleBase" id="RU364000"/>
    </source>
</evidence>
<sequence>MQAIGYCAPGAADVLEALELPDPLPGEHDLLVEVKAVSVNPVDTKVRARPGSASEEAPKVLGWDVAGVVKAVGAKVEGFAPGERVWYAGAIDRPGANSELHVVDARIAGHMPASLDFAQAAALPLTSITAWELLFDRLEIQRADPLDDPRLLVIGAAGGVGSILIQLARQLSSLEVIGTASRAETRDWLTELGAHRVVDHSRPLDQALAEQGIDRIDYVIGLNHTDQHLEAITKLVAPQGKFALIDDPAELDILPLKYKSVSVHWETMFTRSLYQTADIGQQRRLLEKLARLVDAGRVRTTCAEHYGRISVDNLVRAHRFIESGKARGKVVLEGF</sequence>
<dbReference type="GO" id="GO:0008270">
    <property type="term" value="F:zinc ion binding"/>
    <property type="evidence" value="ECO:0007669"/>
    <property type="project" value="InterPro"/>
</dbReference>
<keyword evidence="5" id="KW-1185">Reference proteome</keyword>
<dbReference type="PANTHER" id="PTHR44154:SF1">
    <property type="entry name" value="QUINONE OXIDOREDUCTASE"/>
    <property type="match status" value="1"/>
</dbReference>
<dbReference type="NCBIfam" id="TIGR02817">
    <property type="entry name" value="adh_fam_1"/>
    <property type="match status" value="1"/>
</dbReference>
<dbReference type="SUPFAM" id="SSF51735">
    <property type="entry name" value="NAD(P)-binding Rossmann-fold domains"/>
    <property type="match status" value="1"/>
</dbReference>
<dbReference type="RefSeq" id="WP_064123703.1">
    <property type="nucleotide sequence ID" value="NZ_CP015243.1"/>
</dbReference>
<dbReference type="InterPro" id="IPR020843">
    <property type="entry name" value="ER"/>
</dbReference>
<dbReference type="SUPFAM" id="SSF50129">
    <property type="entry name" value="GroES-like"/>
    <property type="match status" value="1"/>
</dbReference>
<proteinExistence type="inferred from homology"/>
<comment type="similarity">
    <text evidence="2">Belongs to the zinc-containing alcohol dehydrogenase family. Quinone oxidoreductase subfamily.</text>
</comment>
<gene>
    <name evidence="4" type="ORF">A5892_16390</name>
</gene>
<dbReference type="InterPro" id="IPR013154">
    <property type="entry name" value="ADH-like_N"/>
</dbReference>
<dbReference type="Pfam" id="PF08240">
    <property type="entry name" value="ADH_N"/>
    <property type="match status" value="1"/>
</dbReference>
<dbReference type="InterPro" id="IPR036291">
    <property type="entry name" value="NAD(P)-bd_dom_sf"/>
</dbReference>
<evidence type="ECO:0000313" key="4">
    <source>
        <dbReference type="EMBL" id="ANF58848.1"/>
    </source>
</evidence>
<dbReference type="SMART" id="SM00829">
    <property type="entry name" value="PKS_ER"/>
    <property type="match status" value="1"/>
</dbReference>
<dbReference type="GO" id="GO:0016491">
    <property type="term" value="F:oxidoreductase activity"/>
    <property type="evidence" value="ECO:0007669"/>
    <property type="project" value="UniProtKB-KW"/>
</dbReference>
<dbReference type="InterPro" id="IPR014182">
    <property type="entry name" value="ADH_Zn_typ-1"/>
</dbReference>
<accession>A0A172YHX9</accession>
<name>A0A172YHX9_9GAMM</name>
<dbReference type="PANTHER" id="PTHR44154">
    <property type="entry name" value="QUINONE OXIDOREDUCTASE"/>
    <property type="match status" value="1"/>
</dbReference>
<dbReference type="InterPro" id="IPR011032">
    <property type="entry name" value="GroES-like_sf"/>
</dbReference>
<dbReference type="Pfam" id="PF13602">
    <property type="entry name" value="ADH_zinc_N_2"/>
    <property type="match status" value="1"/>
</dbReference>
<evidence type="ECO:0000313" key="5">
    <source>
        <dbReference type="Proteomes" id="UP000077875"/>
    </source>
</evidence>
<dbReference type="Proteomes" id="UP000077875">
    <property type="component" value="Chromosome"/>
</dbReference>
<keyword evidence="2" id="KW-0560">Oxidoreductase</keyword>
<dbReference type="EMBL" id="CP015243">
    <property type="protein sequence ID" value="ANF58848.1"/>
    <property type="molecule type" value="Genomic_DNA"/>
</dbReference>
<evidence type="ECO:0000259" key="3">
    <source>
        <dbReference type="SMART" id="SM00829"/>
    </source>
</evidence>
<keyword evidence="1" id="KW-0521">NADP</keyword>
<keyword evidence="2" id="KW-0862">Zinc</keyword>
<dbReference type="Gene3D" id="3.90.180.10">
    <property type="entry name" value="Medium-chain alcohol dehydrogenases, catalytic domain"/>
    <property type="match status" value="1"/>
</dbReference>
<dbReference type="KEGG" id="haa:A5892_16390"/>
<feature type="domain" description="Enoyl reductase (ER)" evidence="3">
    <location>
        <begin position="10"/>
        <end position="332"/>
    </location>
</feature>
<protein>
    <recommendedName>
        <fullName evidence="2">Zinc-type alcohol dehydrogenase-like protein</fullName>
    </recommendedName>
</protein>
<evidence type="ECO:0000256" key="1">
    <source>
        <dbReference type="ARBA" id="ARBA00022857"/>
    </source>
</evidence>
<dbReference type="AlphaFoldDB" id="A0A172YHX9"/>
<dbReference type="CDD" id="cd08252">
    <property type="entry name" value="AL_MDR"/>
    <property type="match status" value="1"/>
</dbReference>
<dbReference type="STRING" id="376489.A5892_16390"/>
<dbReference type="InterPro" id="IPR051603">
    <property type="entry name" value="Zinc-ADH_QOR/CCCR"/>
</dbReference>